<sequence>MFKFSFDLDDLEADSEILKAFEPAPDDGAVESNDSSSASAAAPKPSPCCEVSINDVLSALPPVISYSPLTLALTDARPGNEDASDPVGDKPAKTLILFRRDLYDVRYQLISQDGGSGGEGDKDKNGFHNETQDGRLDVLNFIESPSDLVPGLYEGGLKTWECSLDLVHYLHGLGVHPVGRRIFEIGCGTGVPSLYLLSRIFCAEPLPESSTVIHLQDYNRAVLELVTFPNILLTWYMSPASALYRASHAEQDENTSPHPFKPGELRISPELKKAFLASLETFRLDLRLFSGAWDTFDRTRTYNIVLTSETIYQSRYLPTLIDLLLCVTDKMPVPPQDAESRAIERYDGAPLCLVAAKTLYFGVGSGTVEFEQAIQAVPGNARTETVWEHSSGVSRKIMRVYR</sequence>
<evidence type="ECO:0000313" key="12">
    <source>
        <dbReference type="Proteomes" id="UP000054144"/>
    </source>
</evidence>
<evidence type="ECO:0000256" key="9">
    <source>
        <dbReference type="ARBA" id="ARBA00038126"/>
    </source>
</evidence>
<keyword evidence="4" id="KW-0963">Cytoplasm</keyword>
<keyword evidence="8" id="KW-0539">Nucleus</keyword>
<proteinExistence type="inferred from homology"/>
<dbReference type="OrthoDB" id="1723750at2759"/>
<evidence type="ECO:0000256" key="3">
    <source>
        <dbReference type="ARBA" id="ARBA00012533"/>
    </source>
</evidence>
<dbReference type="EC" id="2.1.1.85" evidence="3"/>
<keyword evidence="6" id="KW-0808">Transferase</keyword>
<keyword evidence="5" id="KW-0489">Methyltransferase</keyword>
<keyword evidence="12" id="KW-1185">Reference proteome</keyword>
<dbReference type="GO" id="GO:0005634">
    <property type="term" value="C:nucleus"/>
    <property type="evidence" value="ECO:0007669"/>
    <property type="project" value="UniProtKB-SubCell"/>
</dbReference>
<feature type="region of interest" description="Disordered" evidence="10">
    <location>
        <begin position="23"/>
        <end position="46"/>
    </location>
</feature>
<dbReference type="EMBL" id="KN882045">
    <property type="protein sequence ID" value="KIY45988.1"/>
    <property type="molecule type" value="Genomic_DNA"/>
</dbReference>
<reference evidence="11 12" key="1">
    <citation type="journal article" date="2015" name="Fungal Genet. Biol.">
        <title>Evolution of novel wood decay mechanisms in Agaricales revealed by the genome sequences of Fistulina hepatica and Cylindrobasidium torrendii.</title>
        <authorList>
            <person name="Floudas D."/>
            <person name="Held B.W."/>
            <person name="Riley R."/>
            <person name="Nagy L.G."/>
            <person name="Koehler G."/>
            <person name="Ransdell A.S."/>
            <person name="Younus H."/>
            <person name="Chow J."/>
            <person name="Chiniquy J."/>
            <person name="Lipzen A."/>
            <person name="Tritt A."/>
            <person name="Sun H."/>
            <person name="Haridas S."/>
            <person name="LaButti K."/>
            <person name="Ohm R.A."/>
            <person name="Kues U."/>
            <person name="Blanchette R.A."/>
            <person name="Grigoriev I.V."/>
            <person name="Minto R.E."/>
            <person name="Hibbett D.S."/>
        </authorList>
    </citation>
    <scope>NUCLEOTIDE SEQUENCE [LARGE SCALE GENOMIC DNA]</scope>
    <source>
        <strain evidence="11 12">ATCC 64428</strain>
    </source>
</reference>
<evidence type="ECO:0000256" key="7">
    <source>
        <dbReference type="ARBA" id="ARBA00022691"/>
    </source>
</evidence>
<dbReference type="PANTHER" id="PTHR14614">
    <property type="entry name" value="HEPATOCELLULAR CARCINOMA-ASSOCIATED ANTIGEN"/>
    <property type="match status" value="1"/>
</dbReference>
<organism evidence="11 12">
    <name type="scientific">Fistulina hepatica ATCC 64428</name>
    <dbReference type="NCBI Taxonomy" id="1128425"/>
    <lineage>
        <taxon>Eukaryota</taxon>
        <taxon>Fungi</taxon>
        <taxon>Dikarya</taxon>
        <taxon>Basidiomycota</taxon>
        <taxon>Agaricomycotina</taxon>
        <taxon>Agaricomycetes</taxon>
        <taxon>Agaricomycetidae</taxon>
        <taxon>Agaricales</taxon>
        <taxon>Fistulinaceae</taxon>
        <taxon>Fistulina</taxon>
    </lineage>
</organism>
<keyword evidence="7" id="KW-0949">S-adenosyl-L-methionine</keyword>
<evidence type="ECO:0000256" key="8">
    <source>
        <dbReference type="ARBA" id="ARBA00023242"/>
    </source>
</evidence>
<dbReference type="AlphaFoldDB" id="A0A0D7A597"/>
<gene>
    <name evidence="11" type="ORF">FISHEDRAFT_66750</name>
</gene>
<comment type="subcellular location">
    <subcellularLocation>
        <location evidence="2">Cytoplasm</location>
    </subcellularLocation>
    <subcellularLocation>
        <location evidence="1">Nucleus</location>
    </subcellularLocation>
</comment>
<evidence type="ECO:0000256" key="10">
    <source>
        <dbReference type="SAM" id="MobiDB-lite"/>
    </source>
</evidence>
<dbReference type="InterPro" id="IPR029063">
    <property type="entry name" value="SAM-dependent_MTases_sf"/>
</dbReference>
<evidence type="ECO:0000256" key="4">
    <source>
        <dbReference type="ARBA" id="ARBA00022490"/>
    </source>
</evidence>
<dbReference type="InterPro" id="IPR019410">
    <property type="entry name" value="Methyltransf_16"/>
</dbReference>
<evidence type="ECO:0000313" key="11">
    <source>
        <dbReference type="EMBL" id="KIY45988.1"/>
    </source>
</evidence>
<dbReference type="Gene3D" id="3.40.50.150">
    <property type="entry name" value="Vaccinia Virus protein VP39"/>
    <property type="match status" value="1"/>
</dbReference>
<dbReference type="PANTHER" id="PTHR14614:SF39">
    <property type="entry name" value="HISTIDINE PROTEIN METHYLTRANSFERASE 1 HOMOLOG"/>
    <property type="match status" value="1"/>
</dbReference>
<evidence type="ECO:0000256" key="5">
    <source>
        <dbReference type="ARBA" id="ARBA00022603"/>
    </source>
</evidence>
<dbReference type="GO" id="GO:0032259">
    <property type="term" value="P:methylation"/>
    <property type="evidence" value="ECO:0007669"/>
    <property type="project" value="UniProtKB-KW"/>
</dbReference>
<accession>A0A0D7A597</accession>
<comment type="similarity">
    <text evidence="9">Belongs to the methyltransferase superfamily. METTL18 family.</text>
</comment>
<dbReference type="GO" id="GO:0005737">
    <property type="term" value="C:cytoplasm"/>
    <property type="evidence" value="ECO:0007669"/>
    <property type="project" value="UniProtKB-SubCell"/>
</dbReference>
<evidence type="ECO:0000256" key="2">
    <source>
        <dbReference type="ARBA" id="ARBA00004496"/>
    </source>
</evidence>
<evidence type="ECO:0000256" key="6">
    <source>
        <dbReference type="ARBA" id="ARBA00022679"/>
    </source>
</evidence>
<name>A0A0D7A597_9AGAR</name>
<evidence type="ECO:0000256" key="1">
    <source>
        <dbReference type="ARBA" id="ARBA00004123"/>
    </source>
</evidence>
<protein>
    <recommendedName>
        <fullName evidence="3">protein-histidine N-methyltransferase</fullName>
        <ecNumber evidence="3">2.1.1.85</ecNumber>
    </recommendedName>
</protein>
<dbReference type="Proteomes" id="UP000054144">
    <property type="component" value="Unassembled WGS sequence"/>
</dbReference>
<dbReference type="GO" id="GO:0018064">
    <property type="term" value="F:protein-L-histidine N-tele-methyltransferase activity"/>
    <property type="evidence" value="ECO:0007669"/>
    <property type="project" value="UniProtKB-EC"/>
</dbReference>